<keyword evidence="1" id="KW-0812">Transmembrane</keyword>
<name>A0ABX3ITL8_9PSED</name>
<dbReference type="EMBL" id="MTLN01000006">
    <property type="protein sequence ID" value="ONN71176.1"/>
    <property type="molecule type" value="Genomic_DNA"/>
</dbReference>
<feature type="transmembrane region" description="Helical" evidence="1">
    <location>
        <begin position="36"/>
        <end position="59"/>
    </location>
</feature>
<accession>A0ABX3ITL8</accession>
<feature type="transmembrane region" description="Helical" evidence="1">
    <location>
        <begin position="6"/>
        <end position="24"/>
    </location>
</feature>
<gene>
    <name evidence="2" type="ORF">BVL52_11815</name>
</gene>
<keyword evidence="1" id="KW-0472">Membrane</keyword>
<proteinExistence type="predicted"/>
<evidence type="ECO:0000256" key="1">
    <source>
        <dbReference type="SAM" id="Phobius"/>
    </source>
</evidence>
<comment type="caution">
    <text evidence="2">The sequence shown here is derived from an EMBL/GenBank/DDBJ whole genome shotgun (WGS) entry which is preliminary data.</text>
</comment>
<evidence type="ECO:0000313" key="2">
    <source>
        <dbReference type="EMBL" id="ONN71176.1"/>
    </source>
</evidence>
<keyword evidence="3" id="KW-1185">Reference proteome</keyword>
<dbReference type="Proteomes" id="UP000189310">
    <property type="component" value="Unassembled WGS sequence"/>
</dbReference>
<protein>
    <submittedName>
        <fullName evidence="2">Uncharacterized protein</fullName>
    </submittedName>
</protein>
<reference evidence="2 3" key="1">
    <citation type="submission" date="2017-01" db="EMBL/GenBank/DDBJ databases">
        <title>Pseudomonas psychrotolerans genome sequencing and assembly.</title>
        <authorList>
            <person name="Vyas B."/>
            <person name="Mayilraj S."/>
        </authorList>
    </citation>
    <scope>NUCLEOTIDE SEQUENCE [LARGE SCALE GENOMIC DNA]</scope>
    <source>
        <strain evidence="2 3">SDS18</strain>
    </source>
</reference>
<evidence type="ECO:0000313" key="3">
    <source>
        <dbReference type="Proteomes" id="UP000189310"/>
    </source>
</evidence>
<sequence>MILRVLIVIICTIAIPTIIVLHDIQSAEQFVRIFSIYMLAAILVPAMLYGIARCALAWLDR</sequence>
<keyword evidence="1" id="KW-1133">Transmembrane helix</keyword>
<organism evidence="2 3">
    <name type="scientific">Pseudomonas oryzihabitans</name>
    <dbReference type="NCBI Taxonomy" id="47885"/>
    <lineage>
        <taxon>Bacteria</taxon>
        <taxon>Pseudomonadati</taxon>
        <taxon>Pseudomonadota</taxon>
        <taxon>Gammaproteobacteria</taxon>
        <taxon>Pseudomonadales</taxon>
        <taxon>Pseudomonadaceae</taxon>
        <taxon>Pseudomonas</taxon>
    </lineage>
</organism>